<evidence type="ECO:0000256" key="6">
    <source>
        <dbReference type="ARBA" id="ARBA00022490"/>
    </source>
</evidence>
<proteinExistence type="inferred from homology"/>
<evidence type="ECO:0000256" key="9">
    <source>
        <dbReference type="ARBA" id="ARBA00023002"/>
    </source>
</evidence>
<dbReference type="SUPFAM" id="SSF50129">
    <property type="entry name" value="GroES-like"/>
    <property type="match status" value="1"/>
</dbReference>
<gene>
    <name evidence="13" type="primary">ADH</name>
    <name evidence="13" type="ORF">KSP40_PGU014740</name>
</gene>
<name>A0ABR2LFL3_9ASPA</name>
<keyword evidence="14" id="KW-1185">Reference proteome</keyword>
<dbReference type="Gene3D" id="3.90.180.10">
    <property type="entry name" value="Medium-chain alcohol dehydrogenases, catalytic domain"/>
    <property type="match status" value="1"/>
</dbReference>
<evidence type="ECO:0000256" key="5">
    <source>
        <dbReference type="ARBA" id="ARBA00013190"/>
    </source>
</evidence>
<organism evidence="13 14">
    <name type="scientific">Platanthera guangdongensis</name>
    <dbReference type="NCBI Taxonomy" id="2320717"/>
    <lineage>
        <taxon>Eukaryota</taxon>
        <taxon>Viridiplantae</taxon>
        <taxon>Streptophyta</taxon>
        <taxon>Embryophyta</taxon>
        <taxon>Tracheophyta</taxon>
        <taxon>Spermatophyta</taxon>
        <taxon>Magnoliopsida</taxon>
        <taxon>Liliopsida</taxon>
        <taxon>Asparagales</taxon>
        <taxon>Orchidaceae</taxon>
        <taxon>Orchidoideae</taxon>
        <taxon>Orchideae</taxon>
        <taxon>Orchidinae</taxon>
        <taxon>Platanthera</taxon>
    </lineage>
</organism>
<dbReference type="EC" id="1.1.1.1" evidence="5"/>
<evidence type="ECO:0000256" key="4">
    <source>
        <dbReference type="ARBA" id="ARBA00011738"/>
    </source>
</evidence>
<keyword evidence="10" id="KW-0520">NAD</keyword>
<comment type="similarity">
    <text evidence="3">Belongs to the zinc-containing alcohol dehydrogenase family.</text>
</comment>
<accession>A0ABR2LFL3</accession>
<dbReference type="EMBL" id="JBBWWR010000020">
    <property type="protein sequence ID" value="KAK8939598.1"/>
    <property type="molecule type" value="Genomic_DNA"/>
</dbReference>
<dbReference type="PANTHER" id="PTHR43880">
    <property type="entry name" value="ALCOHOL DEHYDROGENASE"/>
    <property type="match status" value="1"/>
</dbReference>
<sequence length="68" mass="8066">METKSIKGTIFENYKPRSDLPALVEKCMNRQELELEKFITHDVPLYEIKKAFEYLIKGESLQCVIRME</sequence>
<dbReference type="PANTHER" id="PTHR43880:SF9">
    <property type="entry name" value="ALCOHOL DEHYDROGENASE 1"/>
    <property type="match status" value="1"/>
</dbReference>
<evidence type="ECO:0000256" key="12">
    <source>
        <dbReference type="ARBA" id="ARBA00049243"/>
    </source>
</evidence>
<comment type="caution">
    <text evidence="13">The sequence shown here is derived from an EMBL/GenBank/DDBJ whole genome shotgun (WGS) entry which is preliminary data.</text>
</comment>
<keyword evidence="7" id="KW-0479">Metal-binding</keyword>
<dbReference type="Proteomes" id="UP001412067">
    <property type="component" value="Unassembled WGS sequence"/>
</dbReference>
<comment type="catalytic activity">
    <reaction evidence="11">
        <text>a secondary alcohol + NAD(+) = a ketone + NADH + H(+)</text>
        <dbReference type="Rhea" id="RHEA:10740"/>
        <dbReference type="ChEBI" id="CHEBI:15378"/>
        <dbReference type="ChEBI" id="CHEBI:17087"/>
        <dbReference type="ChEBI" id="CHEBI:35681"/>
        <dbReference type="ChEBI" id="CHEBI:57540"/>
        <dbReference type="ChEBI" id="CHEBI:57945"/>
        <dbReference type="EC" id="1.1.1.1"/>
    </reaction>
</comment>
<protein>
    <recommendedName>
        <fullName evidence="5">alcohol dehydrogenase</fullName>
        <ecNumber evidence="5">1.1.1.1</ecNumber>
    </recommendedName>
</protein>
<comment type="subunit">
    <text evidence="4">Homodimer.</text>
</comment>
<evidence type="ECO:0000313" key="13">
    <source>
        <dbReference type="EMBL" id="KAK8939598.1"/>
    </source>
</evidence>
<evidence type="ECO:0000256" key="11">
    <source>
        <dbReference type="ARBA" id="ARBA00049164"/>
    </source>
</evidence>
<evidence type="ECO:0000256" key="2">
    <source>
        <dbReference type="ARBA" id="ARBA00004496"/>
    </source>
</evidence>
<reference evidence="13 14" key="1">
    <citation type="journal article" date="2022" name="Nat. Plants">
        <title>Genomes of leafy and leafless Platanthera orchids illuminate the evolution of mycoheterotrophy.</title>
        <authorList>
            <person name="Li M.H."/>
            <person name="Liu K.W."/>
            <person name="Li Z."/>
            <person name="Lu H.C."/>
            <person name="Ye Q.L."/>
            <person name="Zhang D."/>
            <person name="Wang J.Y."/>
            <person name="Li Y.F."/>
            <person name="Zhong Z.M."/>
            <person name="Liu X."/>
            <person name="Yu X."/>
            <person name="Liu D.K."/>
            <person name="Tu X.D."/>
            <person name="Liu B."/>
            <person name="Hao Y."/>
            <person name="Liao X.Y."/>
            <person name="Jiang Y.T."/>
            <person name="Sun W.H."/>
            <person name="Chen J."/>
            <person name="Chen Y.Q."/>
            <person name="Ai Y."/>
            <person name="Zhai J.W."/>
            <person name="Wu S.S."/>
            <person name="Zhou Z."/>
            <person name="Hsiao Y.Y."/>
            <person name="Wu W.L."/>
            <person name="Chen Y.Y."/>
            <person name="Lin Y.F."/>
            <person name="Hsu J.L."/>
            <person name="Li C.Y."/>
            <person name="Wang Z.W."/>
            <person name="Zhao X."/>
            <person name="Zhong W.Y."/>
            <person name="Ma X.K."/>
            <person name="Ma L."/>
            <person name="Huang J."/>
            <person name="Chen G.Z."/>
            <person name="Huang M.Z."/>
            <person name="Huang L."/>
            <person name="Peng D.H."/>
            <person name="Luo Y.B."/>
            <person name="Zou S.Q."/>
            <person name="Chen S.P."/>
            <person name="Lan S."/>
            <person name="Tsai W.C."/>
            <person name="Van de Peer Y."/>
            <person name="Liu Z.J."/>
        </authorList>
    </citation>
    <scope>NUCLEOTIDE SEQUENCE [LARGE SCALE GENOMIC DNA]</scope>
    <source>
        <strain evidence="13">Lor288</strain>
    </source>
</reference>
<keyword evidence="6" id="KW-0963">Cytoplasm</keyword>
<evidence type="ECO:0000256" key="10">
    <source>
        <dbReference type="ARBA" id="ARBA00023027"/>
    </source>
</evidence>
<keyword evidence="9" id="KW-0560">Oxidoreductase</keyword>
<evidence type="ECO:0000313" key="14">
    <source>
        <dbReference type="Proteomes" id="UP001412067"/>
    </source>
</evidence>
<comment type="subcellular location">
    <subcellularLocation>
        <location evidence="2">Cytoplasm</location>
    </subcellularLocation>
</comment>
<keyword evidence="8" id="KW-0862">Zinc</keyword>
<comment type="catalytic activity">
    <reaction evidence="12">
        <text>a primary alcohol + NAD(+) = an aldehyde + NADH + H(+)</text>
        <dbReference type="Rhea" id="RHEA:10736"/>
        <dbReference type="ChEBI" id="CHEBI:15378"/>
        <dbReference type="ChEBI" id="CHEBI:15734"/>
        <dbReference type="ChEBI" id="CHEBI:17478"/>
        <dbReference type="ChEBI" id="CHEBI:57540"/>
        <dbReference type="ChEBI" id="CHEBI:57945"/>
        <dbReference type="EC" id="1.1.1.1"/>
    </reaction>
</comment>
<evidence type="ECO:0000256" key="7">
    <source>
        <dbReference type="ARBA" id="ARBA00022723"/>
    </source>
</evidence>
<evidence type="ECO:0000256" key="8">
    <source>
        <dbReference type="ARBA" id="ARBA00022833"/>
    </source>
</evidence>
<dbReference type="InterPro" id="IPR011032">
    <property type="entry name" value="GroES-like_sf"/>
</dbReference>
<comment type="cofactor">
    <cofactor evidence="1">
        <name>Zn(2+)</name>
        <dbReference type="ChEBI" id="CHEBI:29105"/>
    </cofactor>
</comment>
<evidence type="ECO:0000256" key="3">
    <source>
        <dbReference type="ARBA" id="ARBA00008072"/>
    </source>
</evidence>
<evidence type="ECO:0000256" key="1">
    <source>
        <dbReference type="ARBA" id="ARBA00001947"/>
    </source>
</evidence>